<protein>
    <recommendedName>
        <fullName evidence="2">pyridoxal kinase</fullName>
        <ecNumber evidence="2">2.7.1.35</ecNumber>
    </recommendedName>
    <alternativeName>
        <fullName evidence="10">PN/PL/PM kinase</fullName>
    </alternativeName>
    <alternativeName>
        <fullName evidence="11">Pyridoxal kinase</fullName>
    </alternativeName>
    <alternativeName>
        <fullName evidence="9">Pyridoxamine kinase</fullName>
    </alternativeName>
    <alternativeName>
        <fullName evidence="12">Vitamin B6 kinase</fullName>
    </alternativeName>
</protein>
<dbReference type="GO" id="GO:0008902">
    <property type="term" value="F:hydroxymethylpyrimidine kinase activity"/>
    <property type="evidence" value="ECO:0007669"/>
    <property type="project" value="TreeGrafter"/>
</dbReference>
<dbReference type="RefSeq" id="WP_107727874.1">
    <property type="nucleotide sequence ID" value="NZ_PZZP01000002.1"/>
</dbReference>
<dbReference type="Pfam" id="PF08543">
    <property type="entry name" value="Phos_pyr_kin"/>
    <property type="match status" value="1"/>
</dbReference>
<proteinExistence type="inferred from homology"/>
<evidence type="ECO:0000256" key="10">
    <source>
        <dbReference type="ARBA" id="ARBA00042348"/>
    </source>
</evidence>
<keyword evidence="5" id="KW-0547">Nucleotide-binding</keyword>
<name>A0A2T4Z3R7_9BACL</name>
<dbReference type="InterPro" id="IPR013749">
    <property type="entry name" value="PM/HMP-P_kinase-1"/>
</dbReference>
<evidence type="ECO:0000256" key="12">
    <source>
        <dbReference type="ARBA" id="ARBA00042531"/>
    </source>
</evidence>
<dbReference type="GO" id="GO:0008478">
    <property type="term" value="F:pyridoxal kinase activity"/>
    <property type="evidence" value="ECO:0007669"/>
    <property type="project" value="UniProtKB-EC"/>
</dbReference>
<keyword evidence="8" id="KW-0460">Magnesium</keyword>
<comment type="caution">
    <text evidence="15">The sequence shown here is derived from an EMBL/GenBank/DDBJ whole genome shotgun (WGS) entry which is preliminary data.</text>
</comment>
<dbReference type="InterPro" id="IPR029056">
    <property type="entry name" value="Ribokinase-like"/>
</dbReference>
<evidence type="ECO:0000259" key="14">
    <source>
        <dbReference type="Pfam" id="PF08543"/>
    </source>
</evidence>
<evidence type="ECO:0000256" key="2">
    <source>
        <dbReference type="ARBA" id="ARBA00012104"/>
    </source>
</evidence>
<keyword evidence="16" id="KW-1185">Reference proteome</keyword>
<evidence type="ECO:0000313" key="16">
    <source>
        <dbReference type="Proteomes" id="UP000241639"/>
    </source>
</evidence>
<dbReference type="GO" id="GO:0005829">
    <property type="term" value="C:cytosol"/>
    <property type="evidence" value="ECO:0007669"/>
    <property type="project" value="TreeGrafter"/>
</dbReference>
<dbReference type="InterPro" id="IPR004399">
    <property type="entry name" value="HMP/HMP-P_kinase_dom"/>
</dbReference>
<dbReference type="FunFam" id="3.40.1190.20:FF:000003">
    <property type="entry name" value="Phosphomethylpyrimidine kinase ThiD"/>
    <property type="match status" value="1"/>
</dbReference>
<dbReference type="SUPFAM" id="SSF53613">
    <property type="entry name" value="Ribokinase-like"/>
    <property type="match status" value="1"/>
</dbReference>
<dbReference type="PANTHER" id="PTHR20858:SF19">
    <property type="entry name" value="PYRIDOXINE KINASE"/>
    <property type="match status" value="1"/>
</dbReference>
<gene>
    <name evidence="15" type="ORF">C8J48_2865</name>
</gene>
<dbReference type="NCBIfam" id="NF009077">
    <property type="entry name" value="PRK12412.1"/>
    <property type="match status" value="1"/>
</dbReference>
<evidence type="ECO:0000256" key="9">
    <source>
        <dbReference type="ARBA" id="ARBA00042307"/>
    </source>
</evidence>
<dbReference type="EC" id="2.7.1.35" evidence="2"/>
<dbReference type="GO" id="GO:0005524">
    <property type="term" value="F:ATP binding"/>
    <property type="evidence" value="ECO:0007669"/>
    <property type="project" value="UniProtKB-KW"/>
</dbReference>
<evidence type="ECO:0000256" key="3">
    <source>
        <dbReference type="ARBA" id="ARBA00022679"/>
    </source>
</evidence>
<keyword evidence="6 15" id="KW-0418">Kinase</keyword>
<dbReference type="Gene3D" id="3.40.1190.20">
    <property type="match status" value="1"/>
</dbReference>
<keyword evidence="7" id="KW-0067">ATP-binding</keyword>
<feature type="domain" description="Pyridoxamine kinase/Phosphomethylpyrimidine kinase" evidence="14">
    <location>
        <begin position="13"/>
        <end position="260"/>
    </location>
</feature>
<dbReference type="AlphaFoldDB" id="A0A2T4Z3R7"/>
<dbReference type="Proteomes" id="UP000241639">
    <property type="component" value="Unassembled WGS sequence"/>
</dbReference>
<organism evidence="15 16">
    <name type="scientific">Desmospora activa DSM 45169</name>
    <dbReference type="NCBI Taxonomy" id="1121389"/>
    <lineage>
        <taxon>Bacteria</taxon>
        <taxon>Bacillati</taxon>
        <taxon>Bacillota</taxon>
        <taxon>Bacilli</taxon>
        <taxon>Bacillales</taxon>
        <taxon>Thermoactinomycetaceae</taxon>
        <taxon>Desmospora</taxon>
    </lineage>
</organism>
<keyword evidence="3" id="KW-0808">Transferase</keyword>
<evidence type="ECO:0000256" key="5">
    <source>
        <dbReference type="ARBA" id="ARBA00022741"/>
    </source>
</evidence>
<keyword evidence="4" id="KW-0479">Metal-binding</keyword>
<evidence type="ECO:0000313" key="15">
    <source>
        <dbReference type="EMBL" id="PTM56543.1"/>
    </source>
</evidence>
<evidence type="ECO:0000256" key="8">
    <source>
        <dbReference type="ARBA" id="ARBA00022842"/>
    </source>
</evidence>
<evidence type="ECO:0000256" key="7">
    <source>
        <dbReference type="ARBA" id="ARBA00022840"/>
    </source>
</evidence>
<dbReference type="GO" id="GO:0008972">
    <property type="term" value="F:phosphomethylpyrimidine kinase activity"/>
    <property type="evidence" value="ECO:0007669"/>
    <property type="project" value="InterPro"/>
</dbReference>
<dbReference type="EMBL" id="PZZP01000002">
    <property type="protein sequence ID" value="PTM56543.1"/>
    <property type="molecule type" value="Genomic_DNA"/>
</dbReference>
<evidence type="ECO:0000256" key="4">
    <source>
        <dbReference type="ARBA" id="ARBA00022723"/>
    </source>
</evidence>
<dbReference type="OrthoDB" id="9810880at2"/>
<evidence type="ECO:0000256" key="6">
    <source>
        <dbReference type="ARBA" id="ARBA00022777"/>
    </source>
</evidence>
<comment type="catalytic activity">
    <reaction evidence="13">
        <text>pyridoxal + ATP = pyridoxal 5'-phosphate + ADP + H(+)</text>
        <dbReference type="Rhea" id="RHEA:10224"/>
        <dbReference type="ChEBI" id="CHEBI:15378"/>
        <dbReference type="ChEBI" id="CHEBI:17310"/>
        <dbReference type="ChEBI" id="CHEBI:30616"/>
        <dbReference type="ChEBI" id="CHEBI:456216"/>
        <dbReference type="ChEBI" id="CHEBI:597326"/>
        <dbReference type="EC" id="2.7.1.35"/>
    </reaction>
</comment>
<dbReference type="GO" id="GO:0009228">
    <property type="term" value="P:thiamine biosynthetic process"/>
    <property type="evidence" value="ECO:0007669"/>
    <property type="project" value="InterPro"/>
</dbReference>
<sequence>MSIRKALTIAGSDTSGGAGIQADLKTFQEHGVYGMSAITTVVTMDPDNGWAHHSDPLNLDTVEAQLKTVLQGTSVDATKTGMLGSVELIERVADWVDRYETGPFVVDPVMVCKGTDELMHPETAESLKEILVPKATVVTPNLFEAGVLSGLGTITTVEALKEAAIAIHQLGPAYVLVKGGGKLGGDTVVDVLYDGSNFEILESERLDTPHIHGAGCTYSAAITAELAKGWPVEEAVKRAKSFITAAIRHGFALNQFVGPVYHGAHRLFAQAPTRS</sequence>
<comment type="similarity">
    <text evidence="1">Belongs to the ThiD family.</text>
</comment>
<evidence type="ECO:0000256" key="11">
    <source>
        <dbReference type="ARBA" id="ARBA00042396"/>
    </source>
</evidence>
<reference evidence="15 16" key="1">
    <citation type="submission" date="2018-04" db="EMBL/GenBank/DDBJ databases">
        <title>Genomic Encyclopedia of Archaeal and Bacterial Type Strains, Phase II (KMG-II): from individual species to whole genera.</title>
        <authorList>
            <person name="Goeker M."/>
        </authorList>
    </citation>
    <scope>NUCLEOTIDE SEQUENCE [LARGE SCALE GENOMIC DNA]</scope>
    <source>
        <strain evidence="15 16">DSM 45169</strain>
    </source>
</reference>
<evidence type="ECO:0000256" key="1">
    <source>
        <dbReference type="ARBA" id="ARBA00009879"/>
    </source>
</evidence>
<dbReference type="CDD" id="cd01169">
    <property type="entry name" value="HMPP_kinase"/>
    <property type="match status" value="1"/>
</dbReference>
<dbReference type="PANTHER" id="PTHR20858">
    <property type="entry name" value="PHOSPHOMETHYLPYRIMIDINE KINASE"/>
    <property type="match status" value="1"/>
</dbReference>
<accession>A0A2T4Z3R7</accession>
<evidence type="ECO:0000256" key="13">
    <source>
        <dbReference type="ARBA" id="ARBA00049293"/>
    </source>
</evidence>
<dbReference type="GO" id="GO:0046872">
    <property type="term" value="F:metal ion binding"/>
    <property type="evidence" value="ECO:0007669"/>
    <property type="project" value="UniProtKB-KW"/>
</dbReference>
<dbReference type="NCBIfam" id="TIGR00097">
    <property type="entry name" value="HMP-P_kinase"/>
    <property type="match status" value="1"/>
</dbReference>